<keyword evidence="2" id="KW-0472">Membrane</keyword>
<evidence type="ECO:0000259" key="4">
    <source>
        <dbReference type="Pfam" id="PF20266"/>
    </source>
</evidence>
<feature type="domain" description="Mab-21-like nucleotidyltransferase" evidence="3">
    <location>
        <begin position="124"/>
        <end position="268"/>
    </location>
</feature>
<organism evidence="5 6">
    <name type="scientific">Potamilus streckersoni</name>
    <dbReference type="NCBI Taxonomy" id="2493646"/>
    <lineage>
        <taxon>Eukaryota</taxon>
        <taxon>Metazoa</taxon>
        <taxon>Spiralia</taxon>
        <taxon>Lophotrochozoa</taxon>
        <taxon>Mollusca</taxon>
        <taxon>Bivalvia</taxon>
        <taxon>Autobranchia</taxon>
        <taxon>Heteroconchia</taxon>
        <taxon>Palaeoheterodonta</taxon>
        <taxon>Unionida</taxon>
        <taxon>Unionoidea</taxon>
        <taxon>Unionidae</taxon>
        <taxon>Ambleminae</taxon>
        <taxon>Lampsilini</taxon>
        <taxon>Potamilus</taxon>
    </lineage>
</organism>
<dbReference type="EMBL" id="JAEAOA010000468">
    <property type="protein sequence ID" value="KAK3587130.1"/>
    <property type="molecule type" value="Genomic_DNA"/>
</dbReference>
<feature type="domain" description="Mab-21-like HhH/H2TH-like" evidence="4">
    <location>
        <begin position="277"/>
        <end position="365"/>
    </location>
</feature>
<evidence type="ECO:0000256" key="2">
    <source>
        <dbReference type="SAM" id="Phobius"/>
    </source>
</evidence>
<sequence>MTRLEMEPRTYRSEVCVNMNIPEHYEDVSLKLTEVLDAIGLREDLRWQRINTWLQIEELDRIHAESIYDIDARMYCFGSQPEATTTPQLLSDIDRVHLYRKYVVLHDLRFWVPSLDTKKSLLMVTDESTPSGYVKLQLLHSDAPIPVRNYQNIMFHIDTEGRSVLYNGFFRAIFKYFLNHVDSHGPAITTLMNGLSCDMVVAIPCRYWPDEVSRRMSTARINYNWPTKRMMDVIKQTPVLLVPVGQRSSPQQHLEWRLSFSFAEKLLMMQFNSTQYKCYVMLKFIKKTFINVHDVENVLTSYHCKTCMFYLIVDTPASLWQPNNLMLCMDLCLKLLLSWVQSANCPNFFVPDENMFLGKLTCLAQEKIARILQDLLQQNGRYVTIIPHENIGDNVVRVCQSLCINLSYTNEYFLAQTISELMKNLDYLSVSLLLTDREKFSIFKPRHGTRQEIGIVLRALFCSAFGNHLASQSLKQEMCHQEKLIVAHEFLLLGSSSDVASGKLKLAAFYLAMGKLDAMEDMLKQVDANFTHTVYERWDIYNNLSAFSKIPQEHLSITNFIQKCFAFTVFYSLSDIHCIPKVLIFEIFRSTDLEGTFNIFALGCFPLAVVTAKAYLYFLQYQCYLLKGRVAQRYVSLNNMICVYKDYYHKFLFLMESLETVCATNGSLVEMSPVFIFITTSMNLMAYCLKQEGRPMDAFKVLCLSMKANNQNNGAKWQIATFINSAIKMLWVRQ</sequence>
<dbReference type="InterPro" id="IPR046903">
    <property type="entry name" value="Mab-21-like_nuc_Trfase"/>
</dbReference>
<evidence type="ECO:0000313" key="6">
    <source>
        <dbReference type="Proteomes" id="UP001195483"/>
    </source>
</evidence>
<keyword evidence="6" id="KW-1185">Reference proteome</keyword>
<comment type="caution">
    <text evidence="5">The sequence shown here is derived from an EMBL/GenBank/DDBJ whole genome shotgun (WGS) entry which is preliminary data.</text>
</comment>
<keyword evidence="2" id="KW-0812">Transmembrane</keyword>
<feature type="transmembrane region" description="Helical" evidence="2">
    <location>
        <begin position="599"/>
        <end position="619"/>
    </location>
</feature>
<dbReference type="InterPro" id="IPR046906">
    <property type="entry name" value="Mab-21_HhH/H2TH-like"/>
</dbReference>
<dbReference type="Gene3D" id="1.10.1410.40">
    <property type="match status" value="1"/>
</dbReference>
<keyword evidence="2" id="KW-1133">Transmembrane helix</keyword>
<dbReference type="Pfam" id="PF03281">
    <property type="entry name" value="Mab-21"/>
    <property type="match status" value="1"/>
</dbReference>
<dbReference type="PANTHER" id="PTHR10656:SF69">
    <property type="entry name" value="MAB-21-LIKE HHH_H2TH-LIKE DOMAIN-CONTAINING PROTEIN"/>
    <property type="match status" value="1"/>
</dbReference>
<dbReference type="InterPro" id="IPR024810">
    <property type="entry name" value="MAB21L/cGLR"/>
</dbReference>
<evidence type="ECO:0000259" key="3">
    <source>
        <dbReference type="Pfam" id="PF03281"/>
    </source>
</evidence>
<reference evidence="5" key="2">
    <citation type="journal article" date="2021" name="Genome Biol. Evol.">
        <title>Developing a high-quality reference genome for a parasitic bivalve with doubly uniparental inheritance (Bivalvia: Unionida).</title>
        <authorList>
            <person name="Smith C.H."/>
        </authorList>
    </citation>
    <scope>NUCLEOTIDE SEQUENCE</scope>
    <source>
        <strain evidence="5">CHS0354</strain>
        <tissue evidence="5">Mantle</tissue>
    </source>
</reference>
<name>A0AAE0VS79_9BIVA</name>
<dbReference type="AlphaFoldDB" id="A0AAE0VS79"/>
<dbReference type="SMART" id="SM01265">
    <property type="entry name" value="Mab-21"/>
    <property type="match status" value="1"/>
</dbReference>
<accession>A0AAE0VS79</accession>
<dbReference type="Pfam" id="PF20266">
    <property type="entry name" value="Mab-21_C"/>
    <property type="match status" value="1"/>
</dbReference>
<evidence type="ECO:0000256" key="1">
    <source>
        <dbReference type="ARBA" id="ARBA00008307"/>
    </source>
</evidence>
<proteinExistence type="inferred from homology"/>
<gene>
    <name evidence="5" type="ORF">CHS0354_006773</name>
</gene>
<dbReference type="Proteomes" id="UP001195483">
    <property type="component" value="Unassembled WGS sequence"/>
</dbReference>
<protein>
    <recommendedName>
        <fullName evidence="7">Mab-21-like HhH/H2TH-like domain-containing protein</fullName>
    </recommendedName>
</protein>
<reference evidence="5" key="1">
    <citation type="journal article" date="2021" name="Genome Biol. Evol.">
        <title>A High-Quality Reference Genome for a Parasitic Bivalve with Doubly Uniparental Inheritance (Bivalvia: Unionida).</title>
        <authorList>
            <person name="Smith C.H."/>
        </authorList>
    </citation>
    <scope>NUCLEOTIDE SEQUENCE</scope>
    <source>
        <strain evidence="5">CHS0354</strain>
    </source>
</reference>
<evidence type="ECO:0000313" key="5">
    <source>
        <dbReference type="EMBL" id="KAK3587130.1"/>
    </source>
</evidence>
<dbReference type="PANTHER" id="PTHR10656">
    <property type="entry name" value="CELL FATE DETERMINING PROTEIN MAB21-RELATED"/>
    <property type="match status" value="1"/>
</dbReference>
<reference evidence="5" key="3">
    <citation type="submission" date="2023-05" db="EMBL/GenBank/DDBJ databases">
        <authorList>
            <person name="Smith C.H."/>
        </authorList>
    </citation>
    <scope>NUCLEOTIDE SEQUENCE</scope>
    <source>
        <strain evidence="5">CHS0354</strain>
        <tissue evidence="5">Mantle</tissue>
    </source>
</reference>
<evidence type="ECO:0008006" key="7">
    <source>
        <dbReference type="Google" id="ProtNLM"/>
    </source>
</evidence>
<comment type="similarity">
    <text evidence="1">Belongs to the mab-21 family.</text>
</comment>